<dbReference type="PANTHER" id="PTHR10846">
    <property type="entry name" value="SODIUM/POTASSIUM/CALCIUM EXCHANGER"/>
    <property type="match status" value="1"/>
</dbReference>
<dbReference type="EMBL" id="CP058529">
    <property type="protein sequence ID" value="QLG26955.1"/>
    <property type="molecule type" value="Genomic_DNA"/>
</dbReference>
<reference evidence="7 8" key="1">
    <citation type="submission" date="2020-07" db="EMBL/GenBank/DDBJ databases">
        <title>Gai3-2, isolated from salt lake.</title>
        <authorList>
            <person name="Cui H."/>
            <person name="Shi X."/>
        </authorList>
    </citation>
    <scope>NUCLEOTIDE SEQUENCE [LARGE SCALE GENOMIC DNA]</scope>
    <source>
        <strain evidence="7 8">Gai3-2</strain>
    </source>
</reference>
<dbReference type="GO" id="GO:0005262">
    <property type="term" value="F:calcium channel activity"/>
    <property type="evidence" value="ECO:0007669"/>
    <property type="project" value="TreeGrafter"/>
</dbReference>
<protein>
    <submittedName>
        <fullName evidence="7">Sodium:calcium antiporter</fullName>
    </submittedName>
</protein>
<dbReference type="Pfam" id="PF01699">
    <property type="entry name" value="Na_Ca_ex"/>
    <property type="match status" value="2"/>
</dbReference>
<dbReference type="AlphaFoldDB" id="A0A7D5KKV2"/>
<feature type="domain" description="Sodium/calcium exchanger membrane region" evidence="6">
    <location>
        <begin position="182"/>
        <end position="323"/>
    </location>
</feature>
<dbReference type="GO" id="GO:0008273">
    <property type="term" value="F:calcium, potassium:sodium antiporter activity"/>
    <property type="evidence" value="ECO:0007669"/>
    <property type="project" value="TreeGrafter"/>
</dbReference>
<dbReference type="InterPro" id="IPR004481">
    <property type="entry name" value="K/Na/Ca-exchanger"/>
</dbReference>
<name>A0A7D5KKV2_9EURY</name>
<feature type="transmembrane region" description="Helical" evidence="5">
    <location>
        <begin position="112"/>
        <end position="132"/>
    </location>
</feature>
<dbReference type="KEGG" id="halg:HUG10_05105"/>
<accession>A0A7D5KKV2</accession>
<dbReference type="GO" id="GO:0006874">
    <property type="term" value="P:intracellular calcium ion homeostasis"/>
    <property type="evidence" value="ECO:0007669"/>
    <property type="project" value="TreeGrafter"/>
</dbReference>
<feature type="transmembrane region" description="Helical" evidence="5">
    <location>
        <begin position="274"/>
        <end position="296"/>
    </location>
</feature>
<evidence type="ECO:0000256" key="4">
    <source>
        <dbReference type="ARBA" id="ARBA00023136"/>
    </source>
</evidence>
<sequence length="336" mass="35297">MASLAVAIVLAVVGTVAVWLAGGRLESASERLGTHYGFPPVVQGAIIAAIGSSFPELSSSIISVLVHDDFGLGVGAIVGSAVFNILVIPGWSAIRGRGLRADRDVVYKEAQFYMLAIAVLLLTFSLGVIYYPGDTGRLVATVTRPLAMIPIALYGVYVFIQSQDVSDYEAPETDDVRVRRQWLLLLGSLAVILIGVEALIQAALTLETILGVPSTVWGLTVVAAGTSLPDAAVSVRAAESGRGPTSLANVLGSNTFDLLVAVPAAVLLNGDTPIDFATAVPMMGFLTVATLGFLLATRTNLELTRREAVWLLGLYGVFLAWMVLETLEVTAFVPGV</sequence>
<evidence type="ECO:0000313" key="7">
    <source>
        <dbReference type="EMBL" id="QLG26955.1"/>
    </source>
</evidence>
<keyword evidence="3 5" id="KW-1133">Transmembrane helix</keyword>
<keyword evidence="2 5" id="KW-0812">Transmembrane</keyword>
<dbReference type="InterPro" id="IPR044880">
    <property type="entry name" value="NCX_ion-bd_dom_sf"/>
</dbReference>
<organism evidence="7 8">
    <name type="scientific">Halorarum halophilum</name>
    <dbReference type="NCBI Taxonomy" id="2743090"/>
    <lineage>
        <taxon>Archaea</taxon>
        <taxon>Methanobacteriati</taxon>
        <taxon>Methanobacteriota</taxon>
        <taxon>Stenosarchaea group</taxon>
        <taxon>Halobacteria</taxon>
        <taxon>Halobacteriales</taxon>
        <taxon>Haloferacaceae</taxon>
        <taxon>Halorarum</taxon>
    </lineage>
</organism>
<evidence type="ECO:0000259" key="6">
    <source>
        <dbReference type="Pfam" id="PF01699"/>
    </source>
</evidence>
<evidence type="ECO:0000313" key="8">
    <source>
        <dbReference type="Proteomes" id="UP000509750"/>
    </source>
</evidence>
<comment type="subcellular location">
    <subcellularLocation>
        <location evidence="1">Membrane</location>
        <topology evidence="1">Multi-pass membrane protein</topology>
    </subcellularLocation>
</comment>
<feature type="transmembrane region" description="Helical" evidence="5">
    <location>
        <begin position="70"/>
        <end position="91"/>
    </location>
</feature>
<dbReference type="RefSeq" id="WP_179168530.1">
    <property type="nucleotide sequence ID" value="NZ_CP058529.1"/>
</dbReference>
<feature type="transmembrane region" description="Helical" evidence="5">
    <location>
        <begin position="308"/>
        <end position="324"/>
    </location>
</feature>
<evidence type="ECO:0000256" key="3">
    <source>
        <dbReference type="ARBA" id="ARBA00022989"/>
    </source>
</evidence>
<dbReference type="OrthoDB" id="204563at2157"/>
<proteinExistence type="predicted"/>
<evidence type="ECO:0000256" key="1">
    <source>
        <dbReference type="ARBA" id="ARBA00004141"/>
    </source>
</evidence>
<gene>
    <name evidence="7" type="ORF">HUG10_05105</name>
</gene>
<keyword evidence="4 5" id="KW-0472">Membrane</keyword>
<evidence type="ECO:0000256" key="5">
    <source>
        <dbReference type="SAM" id="Phobius"/>
    </source>
</evidence>
<dbReference type="Gene3D" id="1.20.1420.30">
    <property type="entry name" value="NCX, central ion-binding region"/>
    <property type="match status" value="1"/>
</dbReference>
<dbReference type="GO" id="GO:0005886">
    <property type="term" value="C:plasma membrane"/>
    <property type="evidence" value="ECO:0007669"/>
    <property type="project" value="TreeGrafter"/>
</dbReference>
<feature type="transmembrane region" description="Helical" evidence="5">
    <location>
        <begin position="138"/>
        <end position="160"/>
    </location>
</feature>
<feature type="transmembrane region" description="Helical" evidence="5">
    <location>
        <begin position="181"/>
        <end position="204"/>
    </location>
</feature>
<evidence type="ECO:0000256" key="2">
    <source>
        <dbReference type="ARBA" id="ARBA00022692"/>
    </source>
</evidence>
<dbReference type="InterPro" id="IPR004837">
    <property type="entry name" value="NaCa_Exmemb"/>
</dbReference>
<dbReference type="PANTHER" id="PTHR10846:SF8">
    <property type="entry name" value="INNER MEMBRANE PROTEIN YRBG"/>
    <property type="match status" value="1"/>
</dbReference>
<keyword evidence="8" id="KW-1185">Reference proteome</keyword>
<dbReference type="GeneID" id="56028188"/>
<feature type="domain" description="Sodium/calcium exchanger membrane region" evidence="6">
    <location>
        <begin position="7"/>
        <end position="161"/>
    </location>
</feature>
<dbReference type="Proteomes" id="UP000509750">
    <property type="component" value="Chromosome"/>
</dbReference>